<keyword evidence="21" id="KW-1185">Reference proteome</keyword>
<feature type="transmembrane region" description="Helical" evidence="17">
    <location>
        <begin position="170"/>
        <end position="194"/>
    </location>
</feature>
<feature type="transmembrane region" description="Helical" evidence="17">
    <location>
        <begin position="100"/>
        <end position="121"/>
    </location>
</feature>
<dbReference type="RefSeq" id="XP_002173836.2">
    <property type="nucleotide sequence ID" value="XM_002173800.2"/>
</dbReference>
<dbReference type="PROSITE" id="PS50089">
    <property type="entry name" value="ZF_RING_2"/>
    <property type="match status" value="1"/>
</dbReference>
<dbReference type="Gene3D" id="3.30.40.10">
    <property type="entry name" value="Zinc/RING finger domain, C3HC4 (zinc finger)"/>
    <property type="match status" value="1"/>
</dbReference>
<comment type="subcellular location">
    <subcellularLocation>
        <location evidence="2">Endoplasmic reticulum membrane</location>
        <topology evidence="2">Multi-pass membrane protein</topology>
    </subcellularLocation>
</comment>
<evidence type="ECO:0000256" key="10">
    <source>
        <dbReference type="ARBA" id="ARBA00022786"/>
    </source>
</evidence>
<dbReference type="VEuPathDB" id="FungiDB:SJAG_05274"/>
<dbReference type="GO" id="GO:0036503">
    <property type="term" value="P:ERAD pathway"/>
    <property type="evidence" value="ECO:0000318"/>
    <property type="project" value="GO_Central"/>
</dbReference>
<keyword evidence="19" id="KW-0436">Ligase</keyword>
<dbReference type="SUPFAM" id="SSF57850">
    <property type="entry name" value="RING/U-box"/>
    <property type="match status" value="1"/>
</dbReference>
<evidence type="ECO:0000256" key="3">
    <source>
        <dbReference type="ARBA" id="ARBA00004906"/>
    </source>
</evidence>
<dbReference type="GO" id="GO:0061630">
    <property type="term" value="F:ubiquitin protein ligase activity"/>
    <property type="evidence" value="ECO:0000318"/>
    <property type="project" value="GO_Central"/>
</dbReference>
<accession>B6K0S2</accession>
<evidence type="ECO:0000259" key="18">
    <source>
        <dbReference type="PROSITE" id="PS50089"/>
    </source>
</evidence>
<evidence type="ECO:0000256" key="17">
    <source>
        <dbReference type="SAM" id="Phobius"/>
    </source>
</evidence>
<reference evidence="19 21" key="1">
    <citation type="journal article" date="2011" name="Science">
        <title>Comparative functional genomics of the fission yeasts.</title>
        <authorList>
            <person name="Rhind N."/>
            <person name="Chen Z."/>
            <person name="Yassour M."/>
            <person name="Thompson D.A."/>
            <person name="Haas B.J."/>
            <person name="Habib N."/>
            <person name="Wapinski I."/>
            <person name="Roy S."/>
            <person name="Lin M.F."/>
            <person name="Heiman D.I."/>
            <person name="Young S.K."/>
            <person name="Furuya K."/>
            <person name="Guo Y."/>
            <person name="Pidoux A."/>
            <person name="Chen H.M."/>
            <person name="Robbertse B."/>
            <person name="Goldberg J.M."/>
            <person name="Aoki K."/>
            <person name="Bayne E.H."/>
            <person name="Berlin A.M."/>
            <person name="Desjardins C.A."/>
            <person name="Dobbs E."/>
            <person name="Dukaj L."/>
            <person name="Fan L."/>
            <person name="FitzGerald M.G."/>
            <person name="French C."/>
            <person name="Gujja S."/>
            <person name="Hansen K."/>
            <person name="Keifenheim D."/>
            <person name="Levin J.Z."/>
            <person name="Mosher R.A."/>
            <person name="Mueller C.A."/>
            <person name="Pfiffner J."/>
            <person name="Priest M."/>
            <person name="Russ C."/>
            <person name="Smialowska A."/>
            <person name="Swoboda P."/>
            <person name="Sykes S.M."/>
            <person name="Vaughn M."/>
            <person name="Vengrova S."/>
            <person name="Yoder R."/>
            <person name="Zeng Q."/>
            <person name="Allshire R."/>
            <person name="Baulcombe D."/>
            <person name="Birren B.W."/>
            <person name="Brown W."/>
            <person name="Ekwall K."/>
            <person name="Kellis M."/>
            <person name="Leatherwood J."/>
            <person name="Levin H."/>
            <person name="Margalit H."/>
            <person name="Martienssen R."/>
            <person name="Nieduszynski C.A."/>
            <person name="Spatafora J.W."/>
            <person name="Friedman N."/>
            <person name="Dalgaard J.Z."/>
            <person name="Baumann P."/>
            <person name="Niki H."/>
            <person name="Regev A."/>
            <person name="Nusbaum C."/>
        </authorList>
    </citation>
    <scope>NUCLEOTIDE SEQUENCE [LARGE SCALE GENOMIC DNA]</scope>
    <source>
        <strain evidence="21">yFS275 / FY16936</strain>
    </source>
</reference>
<evidence type="ECO:0000256" key="16">
    <source>
        <dbReference type="SAM" id="MobiDB-lite"/>
    </source>
</evidence>
<proteinExistence type="inferred from homology"/>
<keyword evidence="8" id="KW-0479">Metal-binding</keyword>
<evidence type="ECO:0000256" key="9">
    <source>
        <dbReference type="ARBA" id="ARBA00022771"/>
    </source>
</evidence>
<dbReference type="GO" id="GO:0016874">
    <property type="term" value="F:ligase activity"/>
    <property type="evidence" value="ECO:0007669"/>
    <property type="project" value="UniProtKB-KW"/>
</dbReference>
<keyword evidence="14 17" id="KW-0472">Membrane</keyword>
<keyword evidence="11" id="KW-0256">Endoplasmic reticulum</keyword>
<dbReference type="STRING" id="402676.B6K0S2"/>
<dbReference type="EC" id="2.3.2.27" evidence="5"/>
<evidence type="ECO:0000313" key="19">
    <source>
        <dbReference type="EMBL" id="EEB07543.2"/>
    </source>
</evidence>
<dbReference type="GO" id="GO:0005789">
    <property type="term" value="C:endoplasmic reticulum membrane"/>
    <property type="evidence" value="ECO:0007669"/>
    <property type="project" value="UniProtKB-SubCell"/>
</dbReference>
<dbReference type="InterPro" id="IPR024766">
    <property type="entry name" value="Znf_RING_H2"/>
</dbReference>
<dbReference type="InterPro" id="IPR001841">
    <property type="entry name" value="Znf_RING"/>
</dbReference>
<evidence type="ECO:0000256" key="15">
    <source>
        <dbReference type="PROSITE-ProRule" id="PRU00175"/>
    </source>
</evidence>
<feature type="transmembrane region" description="Helical" evidence="17">
    <location>
        <begin position="142"/>
        <end position="164"/>
    </location>
</feature>
<feature type="transmembrane region" description="Helical" evidence="17">
    <location>
        <begin position="225"/>
        <end position="246"/>
    </location>
</feature>
<evidence type="ECO:0000256" key="2">
    <source>
        <dbReference type="ARBA" id="ARBA00004477"/>
    </source>
</evidence>
<dbReference type="GO" id="GO:0012505">
    <property type="term" value="C:endomembrane system"/>
    <property type="evidence" value="ECO:0000318"/>
    <property type="project" value="GO_Central"/>
</dbReference>
<name>B6K0S2_SCHJY</name>
<dbReference type="InterPro" id="IPR013083">
    <property type="entry name" value="Znf_RING/FYVE/PHD"/>
</dbReference>
<evidence type="ECO:0000256" key="4">
    <source>
        <dbReference type="ARBA" id="ARBA00010089"/>
    </source>
</evidence>
<keyword evidence="7 17" id="KW-0812">Transmembrane</keyword>
<dbReference type="GO" id="GO:0008270">
    <property type="term" value="F:zinc ion binding"/>
    <property type="evidence" value="ECO:0007669"/>
    <property type="project" value="UniProtKB-KW"/>
</dbReference>
<dbReference type="CDD" id="cd16479">
    <property type="entry name" value="RING-H2_synoviolin"/>
    <property type="match status" value="1"/>
</dbReference>
<keyword evidence="6" id="KW-0808">Transferase</keyword>
<gene>
    <name evidence="20" type="primary">hrd1</name>
    <name evidence="19" type="ORF">SJAG_05274</name>
</gene>
<keyword evidence="13 17" id="KW-1133">Transmembrane helix</keyword>
<evidence type="ECO:0000256" key="1">
    <source>
        <dbReference type="ARBA" id="ARBA00000900"/>
    </source>
</evidence>
<evidence type="ECO:0000313" key="20">
    <source>
        <dbReference type="JaponicusDB" id="SJAG_05274"/>
    </source>
</evidence>
<dbReference type="EMBL" id="KE651166">
    <property type="protein sequence ID" value="EEB07543.2"/>
    <property type="molecule type" value="Genomic_DNA"/>
</dbReference>
<dbReference type="AlphaFoldDB" id="B6K0S2"/>
<comment type="similarity">
    <text evidence="4">Belongs to the HRD1 family.</text>
</comment>
<feature type="compositionally biased region" description="Low complexity" evidence="16">
    <location>
        <begin position="489"/>
        <end position="498"/>
    </location>
</feature>
<dbReference type="PANTHER" id="PTHR22763">
    <property type="entry name" value="RING ZINC FINGER PROTEIN"/>
    <property type="match status" value="1"/>
</dbReference>
<dbReference type="UniPathway" id="UPA00143"/>
<dbReference type="GO" id="GO:0043161">
    <property type="term" value="P:proteasome-mediated ubiquitin-dependent protein catabolic process"/>
    <property type="evidence" value="ECO:0000318"/>
    <property type="project" value="GO_Central"/>
</dbReference>
<dbReference type="Proteomes" id="UP000001744">
    <property type="component" value="Unassembled WGS sequence"/>
</dbReference>
<dbReference type="GO" id="GO:0016567">
    <property type="term" value="P:protein ubiquitination"/>
    <property type="evidence" value="ECO:0007669"/>
    <property type="project" value="UniProtKB-UniPathway"/>
</dbReference>
<feature type="region of interest" description="Disordered" evidence="16">
    <location>
        <begin position="483"/>
        <end position="528"/>
    </location>
</feature>
<dbReference type="HOGENOM" id="CLU_009169_0_0_1"/>
<dbReference type="InterPro" id="IPR058051">
    <property type="entry name" value="Znf_RING_synoviolin"/>
</dbReference>
<keyword evidence="9 15" id="KW-0863">Zinc-finger</keyword>
<dbReference type="Pfam" id="PF12678">
    <property type="entry name" value="zf-rbx1"/>
    <property type="match status" value="1"/>
</dbReference>
<dbReference type="InterPro" id="IPR057992">
    <property type="entry name" value="TPR_SYVN1_N"/>
</dbReference>
<keyword evidence="12" id="KW-0862">Zinc</keyword>
<evidence type="ECO:0000256" key="14">
    <source>
        <dbReference type="ARBA" id="ARBA00023136"/>
    </source>
</evidence>
<evidence type="ECO:0000256" key="12">
    <source>
        <dbReference type="ARBA" id="ARBA00022833"/>
    </source>
</evidence>
<comment type="pathway">
    <text evidence="3">Protein modification; protein ubiquitination.</text>
</comment>
<feature type="transmembrane region" description="Helical" evidence="17">
    <location>
        <begin position="40"/>
        <end position="64"/>
    </location>
</feature>
<feature type="domain" description="RING-type" evidence="18">
    <location>
        <begin position="292"/>
        <end position="351"/>
    </location>
</feature>
<evidence type="ECO:0000256" key="13">
    <source>
        <dbReference type="ARBA" id="ARBA00022989"/>
    </source>
</evidence>
<dbReference type="Pfam" id="PF25563">
    <property type="entry name" value="TPR_SYVN1_N"/>
    <property type="match status" value="1"/>
</dbReference>
<evidence type="ECO:0000256" key="5">
    <source>
        <dbReference type="ARBA" id="ARBA00012483"/>
    </source>
</evidence>
<comment type="catalytic activity">
    <reaction evidence="1">
        <text>S-ubiquitinyl-[E2 ubiquitin-conjugating enzyme]-L-cysteine + [acceptor protein]-L-lysine = [E2 ubiquitin-conjugating enzyme]-L-cysteine + N(6)-ubiquitinyl-[acceptor protein]-L-lysine.</text>
        <dbReference type="EC" id="2.3.2.27"/>
    </reaction>
</comment>
<evidence type="ECO:0000256" key="6">
    <source>
        <dbReference type="ARBA" id="ARBA00022679"/>
    </source>
</evidence>
<dbReference type="JaponicusDB" id="SJAG_05274">
    <property type="gene designation" value="hrd1"/>
</dbReference>
<evidence type="ECO:0000256" key="11">
    <source>
        <dbReference type="ARBA" id="ARBA00022824"/>
    </source>
</evidence>
<organism evidence="19 21">
    <name type="scientific">Schizosaccharomyces japonicus (strain yFS275 / FY16936)</name>
    <name type="common">Fission yeast</name>
    <dbReference type="NCBI Taxonomy" id="402676"/>
    <lineage>
        <taxon>Eukaryota</taxon>
        <taxon>Fungi</taxon>
        <taxon>Dikarya</taxon>
        <taxon>Ascomycota</taxon>
        <taxon>Taphrinomycotina</taxon>
        <taxon>Schizosaccharomycetes</taxon>
        <taxon>Schizosaccharomycetales</taxon>
        <taxon>Schizosaccharomycetaceae</taxon>
        <taxon>Schizosaccharomyces</taxon>
    </lineage>
</organism>
<dbReference type="SMART" id="SM00184">
    <property type="entry name" value="RING"/>
    <property type="match status" value="1"/>
</dbReference>
<evidence type="ECO:0000256" key="7">
    <source>
        <dbReference type="ARBA" id="ARBA00022692"/>
    </source>
</evidence>
<dbReference type="eggNOG" id="KOG0802">
    <property type="taxonomic scope" value="Eukaryota"/>
</dbReference>
<dbReference type="InterPro" id="IPR050731">
    <property type="entry name" value="HRD1_E3_ubiq-ligases"/>
</dbReference>
<dbReference type="GeneID" id="7047740"/>
<sequence>MKFVLYLLASALLFGISVILCLYNSPNVYAATIMISQSPLHITIGLNVIMCLFFAVAHVLKTILFGTLQSFEVEHLYEQFWFTFAETCIAAVLFRETFGFIFFFLLSVFTLARVFHSICAFRTERTQIQFADHDWRMFSRMIFTYVTLFLLDVSIIYVCVSRTFKAHPQLSMMFLCEFLVLLIDLFTSVAKFWLHGIEARQPNQVWESKPIYVFRVEVIRDATRLAVYLFLFFFMFSYQSLPLYTLRQIYICTFSLVRRCKEHLRYRQATRNMDAMYPDATEEQLNSSDRTCTICREEMFRRDHPPAETDDVDSPPPGLNMTPKRLPCGHILHLNCLRNWLERQQTCPVCRRPVLNNDSRHTGKQTGLLVVPEGTAAAGAANADANGGNGGGCIQTPSSSTMVVEHGHIRYTDPRAGTLELPDLLPLQMERNNVVRSATANTISDTELRERFHELVELNEDMRVRLQRFSTLLAQRGSVADALQEPNEAASSSASSSAIENVDDGALPAHSAMHGPSSSSPLANLPKV</sequence>
<dbReference type="OrthoDB" id="7759664at2759"/>
<keyword evidence="10" id="KW-0833">Ubl conjugation pathway</keyword>
<protein>
    <recommendedName>
        <fullName evidence="5">RING-type E3 ubiquitin transferase</fullName>
        <ecNumber evidence="5">2.3.2.27</ecNumber>
    </recommendedName>
</protein>
<dbReference type="PANTHER" id="PTHR22763:SF184">
    <property type="entry name" value="E3 UBIQUITIN-PROTEIN LIGASE SYNOVIOLIN"/>
    <property type="match status" value="1"/>
</dbReference>
<evidence type="ECO:0000313" key="21">
    <source>
        <dbReference type="Proteomes" id="UP000001744"/>
    </source>
</evidence>
<evidence type="ECO:0000256" key="8">
    <source>
        <dbReference type="ARBA" id="ARBA00022723"/>
    </source>
</evidence>